<feature type="non-terminal residue" evidence="1">
    <location>
        <position position="1"/>
    </location>
</feature>
<dbReference type="EMBL" id="HAEH01014751">
    <property type="protein sequence ID" value="SBS00919.1"/>
    <property type="molecule type" value="Transcribed_RNA"/>
</dbReference>
<accession>A0A1A8R6N5</accession>
<reference evidence="1" key="2">
    <citation type="submission" date="2016-06" db="EMBL/GenBank/DDBJ databases">
        <title>The genome of a short-lived fish provides insights into sex chromosome evolution and the genetic control of aging.</title>
        <authorList>
            <person name="Reichwald K."/>
            <person name="Felder M."/>
            <person name="Petzold A."/>
            <person name="Koch P."/>
            <person name="Groth M."/>
            <person name="Platzer M."/>
        </authorList>
    </citation>
    <scope>NUCLEOTIDE SEQUENCE</scope>
    <source>
        <tissue evidence="1">Brain</tissue>
    </source>
</reference>
<organism evidence="1">
    <name type="scientific">Nothobranchius rachovii</name>
    <name type="common">bluefin notho</name>
    <dbReference type="NCBI Taxonomy" id="451742"/>
    <lineage>
        <taxon>Eukaryota</taxon>
        <taxon>Metazoa</taxon>
        <taxon>Chordata</taxon>
        <taxon>Craniata</taxon>
        <taxon>Vertebrata</taxon>
        <taxon>Euteleostomi</taxon>
        <taxon>Actinopterygii</taxon>
        <taxon>Neopterygii</taxon>
        <taxon>Teleostei</taxon>
        <taxon>Neoteleostei</taxon>
        <taxon>Acanthomorphata</taxon>
        <taxon>Ovalentaria</taxon>
        <taxon>Atherinomorphae</taxon>
        <taxon>Cyprinodontiformes</taxon>
        <taxon>Nothobranchiidae</taxon>
        <taxon>Nothobranchius</taxon>
    </lineage>
</organism>
<name>A0A1A8R6N5_9TELE</name>
<dbReference type="AlphaFoldDB" id="A0A1A8R6N5"/>
<feature type="non-terminal residue" evidence="1">
    <location>
        <position position="79"/>
    </location>
</feature>
<evidence type="ECO:0000313" key="1">
    <source>
        <dbReference type="EMBL" id="SBS00919.1"/>
    </source>
</evidence>
<proteinExistence type="predicted"/>
<gene>
    <name evidence="1" type="primary">Nfu_g_1_024067</name>
</gene>
<protein>
    <submittedName>
        <fullName evidence="1">Uncharacterized protein</fullName>
    </submittedName>
</protein>
<reference evidence="1" key="1">
    <citation type="submission" date="2016-05" db="EMBL/GenBank/DDBJ databases">
        <authorList>
            <person name="Lavstsen T."/>
            <person name="Jespersen J.S."/>
        </authorList>
    </citation>
    <scope>NUCLEOTIDE SEQUENCE</scope>
    <source>
        <tissue evidence="1">Brain</tissue>
    </source>
</reference>
<sequence length="79" mass="8283">ASASRGWRRWAFHCAAPAGRPSLWQGLAVPSGLGRLWPRGTLLGANECNHGPLAHLGLLGPLPWDFYGRPSGGGSCHAA</sequence>